<accession>A0A401S8Q1</accession>
<reference evidence="1 2" key="1">
    <citation type="journal article" date="2018" name="Nat. Ecol. Evol.">
        <title>Shark genomes provide insights into elasmobranch evolution and the origin of vertebrates.</title>
        <authorList>
            <person name="Hara Y"/>
            <person name="Yamaguchi K"/>
            <person name="Onimaru K"/>
            <person name="Kadota M"/>
            <person name="Koyanagi M"/>
            <person name="Keeley SD"/>
            <person name="Tatsumi K"/>
            <person name="Tanaka K"/>
            <person name="Motone F"/>
            <person name="Kageyama Y"/>
            <person name="Nozu R"/>
            <person name="Adachi N"/>
            <person name="Nishimura O"/>
            <person name="Nakagawa R"/>
            <person name="Tanegashima C"/>
            <person name="Kiyatake I"/>
            <person name="Matsumoto R"/>
            <person name="Murakumo K"/>
            <person name="Nishida K"/>
            <person name="Terakita A"/>
            <person name="Kuratani S"/>
            <person name="Sato K"/>
            <person name="Hyodo S Kuraku.S."/>
        </authorList>
    </citation>
    <scope>NUCLEOTIDE SEQUENCE [LARGE SCALE GENOMIC DNA]</scope>
</reference>
<name>A0A401S8Q1_CHIPU</name>
<dbReference type="Proteomes" id="UP000287033">
    <property type="component" value="Unassembled WGS sequence"/>
</dbReference>
<sequence length="118" mass="13033">MECARYRLVTSRTGGCLCCPGQASYSVLKPGADQQLSQLESGLSLCVGRLQPVGQPQRQSNEEDKFNSTCLELLHVLKFIPLEQHNETETELDCSHMTGSILELAIMHSDNVSKTHTI</sequence>
<evidence type="ECO:0000313" key="1">
    <source>
        <dbReference type="EMBL" id="GCC26771.1"/>
    </source>
</evidence>
<dbReference type="EMBL" id="BEZZ01000138">
    <property type="protein sequence ID" value="GCC26771.1"/>
    <property type="molecule type" value="Genomic_DNA"/>
</dbReference>
<organism evidence="1 2">
    <name type="scientific">Chiloscyllium punctatum</name>
    <name type="common">Brownbanded bambooshark</name>
    <name type="synonym">Hemiscyllium punctatum</name>
    <dbReference type="NCBI Taxonomy" id="137246"/>
    <lineage>
        <taxon>Eukaryota</taxon>
        <taxon>Metazoa</taxon>
        <taxon>Chordata</taxon>
        <taxon>Craniata</taxon>
        <taxon>Vertebrata</taxon>
        <taxon>Chondrichthyes</taxon>
        <taxon>Elasmobranchii</taxon>
        <taxon>Galeomorphii</taxon>
        <taxon>Galeoidea</taxon>
        <taxon>Orectolobiformes</taxon>
        <taxon>Hemiscylliidae</taxon>
        <taxon>Chiloscyllium</taxon>
    </lineage>
</organism>
<dbReference type="AlphaFoldDB" id="A0A401S8Q1"/>
<evidence type="ECO:0000313" key="2">
    <source>
        <dbReference type="Proteomes" id="UP000287033"/>
    </source>
</evidence>
<gene>
    <name evidence="1" type="ORF">chiPu_0005191</name>
</gene>
<protein>
    <submittedName>
        <fullName evidence="1">Uncharacterized protein</fullName>
    </submittedName>
</protein>
<keyword evidence="2" id="KW-1185">Reference proteome</keyword>
<proteinExistence type="predicted"/>
<comment type="caution">
    <text evidence="1">The sequence shown here is derived from an EMBL/GenBank/DDBJ whole genome shotgun (WGS) entry which is preliminary data.</text>
</comment>